<evidence type="ECO:0000256" key="11">
    <source>
        <dbReference type="ARBA" id="ARBA00023136"/>
    </source>
</evidence>
<dbReference type="InterPro" id="IPR019756">
    <property type="entry name" value="Pept_S26A_signal_pept_1_Ser-AS"/>
</dbReference>
<gene>
    <name evidence="14" type="ORF">TEA_002812</name>
</gene>
<comment type="catalytic activity">
    <reaction evidence="1">
        <text>Cleavage of hydrophobic, N-terminal signal or leader sequences from secreted and periplasmic proteins.</text>
        <dbReference type="EC" id="3.4.21.89"/>
    </reaction>
</comment>
<evidence type="ECO:0000256" key="10">
    <source>
        <dbReference type="ARBA" id="ARBA00022946"/>
    </source>
</evidence>
<dbReference type="NCBIfam" id="TIGR02227">
    <property type="entry name" value="sigpep_I_bact"/>
    <property type="match status" value="1"/>
</dbReference>
<dbReference type="GO" id="GO:0004252">
    <property type="term" value="F:serine-type endopeptidase activity"/>
    <property type="evidence" value="ECO:0007669"/>
    <property type="project" value="InterPro"/>
</dbReference>
<evidence type="ECO:0000256" key="9">
    <source>
        <dbReference type="ARBA" id="ARBA00022801"/>
    </source>
</evidence>
<evidence type="ECO:0000256" key="7">
    <source>
        <dbReference type="ARBA" id="ARBA00022640"/>
    </source>
</evidence>
<dbReference type="PANTHER" id="PTHR43390">
    <property type="entry name" value="SIGNAL PEPTIDASE I"/>
    <property type="match status" value="1"/>
</dbReference>
<dbReference type="Pfam" id="PF10502">
    <property type="entry name" value="Peptidase_S26"/>
    <property type="match status" value="1"/>
</dbReference>
<dbReference type="FunFam" id="2.10.109.10:FF:000012">
    <property type="entry name" value="Peptidase/ serine-type peptidase"/>
    <property type="match status" value="1"/>
</dbReference>
<keyword evidence="9" id="KW-0378">Hydrolase</keyword>
<evidence type="ECO:0000313" key="15">
    <source>
        <dbReference type="Proteomes" id="UP000306102"/>
    </source>
</evidence>
<dbReference type="SUPFAM" id="SSF51306">
    <property type="entry name" value="LexA/Signal peptidase"/>
    <property type="match status" value="1"/>
</dbReference>
<sequence>MAVVSCGSLSFNRHAINSELWFVTVRSSCKYSNELRLCPYESELQFPDFRTQTPNANHQSQPLTLLLFPQDQPLLRPLASSQSNPKRPIQTLVSAMSFLRPSVLYRFLLVTYHSLRWMPCQSWVFLRCPSLDSFIRLLIIVLLWSMFSEIRYITSSSMYPTLRVGDRIIVERASYYVRRPAIHDIVIFRAPAQQPEFMEEEIFIKRIVARAGDSVEVHHGSLYVNGIAQNEDFIAERPTYPLNLIVRLVHHGSLYVNGIAQNEDFIAERPTYPLNLIVRLTVPRGHVYVLGDNRNNSNDSHSWGPLPVKNIVGRFVMRCHKPSGTSPHEDKR</sequence>
<evidence type="ECO:0000256" key="6">
    <source>
        <dbReference type="ARBA" id="ARBA00022528"/>
    </source>
</evidence>
<dbReference type="GO" id="GO:0009003">
    <property type="term" value="F:signal peptidase activity"/>
    <property type="evidence" value="ECO:0007669"/>
    <property type="project" value="UniProtKB-EC"/>
</dbReference>
<evidence type="ECO:0000256" key="8">
    <source>
        <dbReference type="ARBA" id="ARBA00022670"/>
    </source>
</evidence>
<feature type="domain" description="Peptidase S26" evidence="13">
    <location>
        <begin position="134"/>
        <end position="318"/>
    </location>
</feature>
<dbReference type="STRING" id="542762.A0A4S4DF39"/>
<feature type="active site" evidence="12">
    <location>
        <position position="157"/>
    </location>
</feature>
<dbReference type="InterPro" id="IPR000223">
    <property type="entry name" value="Pept_S26A_signal_pept_1"/>
</dbReference>
<keyword evidence="11" id="KW-0472">Membrane</keyword>
<evidence type="ECO:0000256" key="1">
    <source>
        <dbReference type="ARBA" id="ARBA00000677"/>
    </source>
</evidence>
<dbReference type="InterPro" id="IPR019533">
    <property type="entry name" value="Peptidase_S26"/>
</dbReference>
<comment type="similarity">
    <text evidence="4">Belongs to the peptidase S26 family.</text>
</comment>
<dbReference type="InterPro" id="IPR019758">
    <property type="entry name" value="Pept_S26A_signal_pept_1_CS"/>
</dbReference>
<dbReference type="EC" id="3.4.21.89" evidence="5"/>
<evidence type="ECO:0000259" key="13">
    <source>
        <dbReference type="Pfam" id="PF10502"/>
    </source>
</evidence>
<reference evidence="14 15" key="1">
    <citation type="journal article" date="2018" name="Proc. Natl. Acad. Sci. U.S.A.">
        <title>Draft genome sequence of Camellia sinensis var. sinensis provides insights into the evolution of the tea genome and tea quality.</title>
        <authorList>
            <person name="Wei C."/>
            <person name="Yang H."/>
            <person name="Wang S."/>
            <person name="Zhao J."/>
            <person name="Liu C."/>
            <person name="Gao L."/>
            <person name="Xia E."/>
            <person name="Lu Y."/>
            <person name="Tai Y."/>
            <person name="She G."/>
            <person name="Sun J."/>
            <person name="Cao H."/>
            <person name="Tong W."/>
            <person name="Gao Q."/>
            <person name="Li Y."/>
            <person name="Deng W."/>
            <person name="Jiang X."/>
            <person name="Wang W."/>
            <person name="Chen Q."/>
            <person name="Zhang S."/>
            <person name="Li H."/>
            <person name="Wu J."/>
            <person name="Wang P."/>
            <person name="Li P."/>
            <person name="Shi C."/>
            <person name="Zheng F."/>
            <person name="Jian J."/>
            <person name="Huang B."/>
            <person name="Shan D."/>
            <person name="Shi M."/>
            <person name="Fang C."/>
            <person name="Yue Y."/>
            <person name="Li F."/>
            <person name="Li D."/>
            <person name="Wei S."/>
            <person name="Han B."/>
            <person name="Jiang C."/>
            <person name="Yin Y."/>
            <person name="Xia T."/>
            <person name="Zhang Z."/>
            <person name="Bennetzen J.L."/>
            <person name="Zhao S."/>
            <person name="Wan X."/>
        </authorList>
    </citation>
    <scope>NUCLEOTIDE SEQUENCE [LARGE SCALE GENOMIC DNA]</scope>
    <source>
        <strain evidence="15">cv. Shuchazao</strain>
        <tissue evidence="14">Leaf</tissue>
    </source>
</reference>
<keyword evidence="10" id="KW-0809">Transit peptide</keyword>
<dbReference type="PROSITE" id="PS00501">
    <property type="entry name" value="SPASE_I_1"/>
    <property type="match status" value="1"/>
</dbReference>
<feature type="active site" evidence="12">
    <location>
        <position position="205"/>
    </location>
</feature>
<dbReference type="AlphaFoldDB" id="A0A4S4DF39"/>
<keyword evidence="7" id="KW-0934">Plastid</keyword>
<dbReference type="CDD" id="cd06530">
    <property type="entry name" value="S26_SPase_I"/>
    <property type="match status" value="1"/>
</dbReference>
<dbReference type="Proteomes" id="UP000306102">
    <property type="component" value="Unassembled WGS sequence"/>
</dbReference>
<dbReference type="GO" id="GO:0006465">
    <property type="term" value="P:signal peptide processing"/>
    <property type="evidence" value="ECO:0007669"/>
    <property type="project" value="InterPro"/>
</dbReference>
<dbReference type="GO" id="GO:0010027">
    <property type="term" value="P:thylakoid membrane organization"/>
    <property type="evidence" value="ECO:0007669"/>
    <property type="project" value="TreeGrafter"/>
</dbReference>
<evidence type="ECO:0000256" key="3">
    <source>
        <dbReference type="ARBA" id="ARBA00004370"/>
    </source>
</evidence>
<comment type="caution">
    <text evidence="14">The sequence shown here is derived from an EMBL/GenBank/DDBJ whole genome shotgun (WGS) entry which is preliminary data.</text>
</comment>
<keyword evidence="8" id="KW-0645">Protease</keyword>
<dbReference type="InterPro" id="IPR036286">
    <property type="entry name" value="LexA/Signal_pep-like_sf"/>
</dbReference>
<dbReference type="GO" id="GO:0009535">
    <property type="term" value="C:chloroplast thylakoid membrane"/>
    <property type="evidence" value="ECO:0007669"/>
    <property type="project" value="TreeGrafter"/>
</dbReference>
<name>A0A4S4DF39_CAMSN</name>
<evidence type="ECO:0000256" key="5">
    <source>
        <dbReference type="ARBA" id="ARBA00013208"/>
    </source>
</evidence>
<organism evidence="14 15">
    <name type="scientific">Camellia sinensis var. sinensis</name>
    <name type="common">China tea</name>
    <dbReference type="NCBI Taxonomy" id="542762"/>
    <lineage>
        <taxon>Eukaryota</taxon>
        <taxon>Viridiplantae</taxon>
        <taxon>Streptophyta</taxon>
        <taxon>Embryophyta</taxon>
        <taxon>Tracheophyta</taxon>
        <taxon>Spermatophyta</taxon>
        <taxon>Magnoliopsida</taxon>
        <taxon>eudicotyledons</taxon>
        <taxon>Gunneridae</taxon>
        <taxon>Pentapetalae</taxon>
        <taxon>asterids</taxon>
        <taxon>Ericales</taxon>
        <taxon>Theaceae</taxon>
        <taxon>Camellia</taxon>
    </lineage>
</organism>
<accession>A0A4S4DF39</accession>
<evidence type="ECO:0000256" key="2">
    <source>
        <dbReference type="ARBA" id="ARBA00004229"/>
    </source>
</evidence>
<dbReference type="PRINTS" id="PR00727">
    <property type="entry name" value="LEADERPTASE"/>
</dbReference>
<keyword evidence="6" id="KW-0150">Chloroplast</keyword>
<evidence type="ECO:0000256" key="12">
    <source>
        <dbReference type="PIRSR" id="PIRSR600223-1"/>
    </source>
</evidence>
<keyword evidence="15" id="KW-1185">Reference proteome</keyword>
<evidence type="ECO:0000256" key="4">
    <source>
        <dbReference type="ARBA" id="ARBA00009370"/>
    </source>
</evidence>
<dbReference type="Gene3D" id="2.10.109.10">
    <property type="entry name" value="Umud Fragment, subunit A"/>
    <property type="match status" value="1"/>
</dbReference>
<dbReference type="PANTHER" id="PTHR43390:SF10">
    <property type="entry name" value="PEPTIDASE S26 DOMAIN-CONTAINING PROTEIN"/>
    <property type="match status" value="1"/>
</dbReference>
<protein>
    <recommendedName>
        <fullName evidence="5">signal peptidase I</fullName>
        <ecNumber evidence="5">3.4.21.89</ecNumber>
    </recommendedName>
</protein>
<comment type="subcellular location">
    <subcellularLocation>
        <location evidence="3">Membrane</location>
    </subcellularLocation>
    <subcellularLocation>
        <location evidence="2">Plastid</location>
        <location evidence="2">Chloroplast</location>
    </subcellularLocation>
</comment>
<dbReference type="PROSITE" id="PS00761">
    <property type="entry name" value="SPASE_I_3"/>
    <property type="match status" value="1"/>
</dbReference>
<evidence type="ECO:0000313" key="14">
    <source>
        <dbReference type="EMBL" id="THG01320.1"/>
    </source>
</evidence>
<dbReference type="EMBL" id="SDRB02011445">
    <property type="protein sequence ID" value="THG01320.1"/>
    <property type="molecule type" value="Genomic_DNA"/>
</dbReference>
<proteinExistence type="inferred from homology"/>